<protein>
    <submittedName>
        <fullName evidence="1">Uncharacterized protein</fullName>
    </submittedName>
</protein>
<keyword evidence="2" id="KW-1185">Reference proteome</keyword>
<gene>
    <name evidence="1" type="ORF">EFB08_14210</name>
</gene>
<sequence>MFIASGGFTKMCYGKRSVAGCYLNTLNVGLGLWLLGWKAGLLKKLGVYKRLAEGVLQMF</sequence>
<dbReference type="EMBL" id="RJJD01000008">
    <property type="protein sequence ID" value="RNI25982.1"/>
    <property type="molecule type" value="Genomic_DNA"/>
</dbReference>
<evidence type="ECO:0000313" key="1">
    <source>
        <dbReference type="EMBL" id="RNI25982.1"/>
    </source>
</evidence>
<reference evidence="1 2" key="1">
    <citation type="submission" date="2018-11" db="EMBL/GenBank/DDBJ databases">
        <title>Rufibacter latericius sp. nov., isolated from water in Baiyang Lake.</title>
        <authorList>
            <person name="Yang Y."/>
        </authorList>
    </citation>
    <scope>NUCLEOTIDE SEQUENCE [LARGE SCALE GENOMIC DNA]</scope>
    <source>
        <strain evidence="1 2">R-22-1c-1</strain>
    </source>
</reference>
<organism evidence="1 2">
    <name type="scientific">Rufibacter latericius</name>
    <dbReference type="NCBI Taxonomy" id="2487040"/>
    <lineage>
        <taxon>Bacteria</taxon>
        <taxon>Pseudomonadati</taxon>
        <taxon>Bacteroidota</taxon>
        <taxon>Cytophagia</taxon>
        <taxon>Cytophagales</taxon>
        <taxon>Hymenobacteraceae</taxon>
        <taxon>Rufibacter</taxon>
    </lineage>
</organism>
<name>A0A3M9MK86_9BACT</name>
<proteinExistence type="predicted"/>
<accession>A0A3M9MK86</accession>
<comment type="caution">
    <text evidence="1">The sequence shown here is derived from an EMBL/GenBank/DDBJ whole genome shotgun (WGS) entry which is preliminary data.</text>
</comment>
<dbReference type="AlphaFoldDB" id="A0A3M9MK86"/>
<evidence type="ECO:0000313" key="2">
    <source>
        <dbReference type="Proteomes" id="UP000272117"/>
    </source>
</evidence>
<dbReference type="Proteomes" id="UP000272117">
    <property type="component" value="Unassembled WGS sequence"/>
</dbReference>